<proteinExistence type="predicted"/>
<dbReference type="Proteomes" id="UP000027195">
    <property type="component" value="Unassembled WGS sequence"/>
</dbReference>
<keyword evidence="2" id="KW-1185">Reference proteome</keyword>
<dbReference type="HOGENOM" id="CLU_743918_0_0_1"/>
<reference evidence="2" key="1">
    <citation type="journal article" date="2014" name="Proc. Natl. Acad. Sci. U.S.A.">
        <title>Extensive sampling of basidiomycete genomes demonstrates inadequacy of the white-rot/brown-rot paradigm for wood decay fungi.</title>
        <authorList>
            <person name="Riley R."/>
            <person name="Salamov A.A."/>
            <person name="Brown D.W."/>
            <person name="Nagy L.G."/>
            <person name="Floudas D."/>
            <person name="Held B.W."/>
            <person name="Levasseur A."/>
            <person name="Lombard V."/>
            <person name="Morin E."/>
            <person name="Otillar R."/>
            <person name="Lindquist E.A."/>
            <person name="Sun H."/>
            <person name="LaButti K.M."/>
            <person name="Schmutz J."/>
            <person name="Jabbour D."/>
            <person name="Luo H."/>
            <person name="Baker S.E."/>
            <person name="Pisabarro A.G."/>
            <person name="Walton J.D."/>
            <person name="Blanchette R.A."/>
            <person name="Henrissat B."/>
            <person name="Martin F."/>
            <person name="Cullen D."/>
            <person name="Hibbett D.S."/>
            <person name="Grigoriev I.V."/>
        </authorList>
    </citation>
    <scope>NUCLEOTIDE SEQUENCE [LARGE SCALE GENOMIC DNA]</scope>
    <source>
        <strain evidence="2">FD-172 SS1</strain>
    </source>
</reference>
<protein>
    <submittedName>
        <fullName evidence="1">Uncharacterized protein</fullName>
    </submittedName>
</protein>
<dbReference type="EMBL" id="KL198022">
    <property type="protein sequence ID" value="KDQ18168.1"/>
    <property type="molecule type" value="Genomic_DNA"/>
</dbReference>
<gene>
    <name evidence="1" type="ORF">BOTBODRAFT_42576</name>
</gene>
<organism evidence="1 2">
    <name type="scientific">Botryobasidium botryosum (strain FD-172 SS1)</name>
    <dbReference type="NCBI Taxonomy" id="930990"/>
    <lineage>
        <taxon>Eukaryota</taxon>
        <taxon>Fungi</taxon>
        <taxon>Dikarya</taxon>
        <taxon>Basidiomycota</taxon>
        <taxon>Agaricomycotina</taxon>
        <taxon>Agaricomycetes</taxon>
        <taxon>Cantharellales</taxon>
        <taxon>Botryobasidiaceae</taxon>
        <taxon>Botryobasidium</taxon>
    </lineage>
</organism>
<dbReference type="AlphaFoldDB" id="A0A067MR02"/>
<name>A0A067MR02_BOTB1</name>
<sequence>MCRWRVHVLGTSLSGLSFCAMLSAFIERGAWGRLEYLFQHADPKVACSVNCLALRMLACFLDNGRAATKSDTPRALQTLLNQHVRGAATLDERAPVMLITTPNTHTRLNNTFEAETDTITASGNILSSNSHIPDDLAYSIVVTLELHVAPSSRKRGRISDTRSITDITHSLPIRRKYSHVESVVLGLLTCIPGSTDGAPAPELNAILSLLVEQPSAWGVITGEGVLSALVRQARSSPTPLVFESLAALVNRTLMTNDKTRAVERILRSELLSAASEGMAEIHMGEGDASFENGVLSMSRWRRGDLGNAILQAWKVGQEEDILAEIVGKAKTTDGTIPKITILSEDSPIMVSAGEDEGVFSTLFSIHRIFNYS</sequence>
<evidence type="ECO:0000313" key="2">
    <source>
        <dbReference type="Proteomes" id="UP000027195"/>
    </source>
</evidence>
<accession>A0A067MR02</accession>
<evidence type="ECO:0000313" key="1">
    <source>
        <dbReference type="EMBL" id="KDQ18168.1"/>
    </source>
</evidence>
<dbReference type="InParanoid" id="A0A067MR02"/>